<evidence type="ECO:0000256" key="1">
    <source>
        <dbReference type="ARBA" id="ARBA00022703"/>
    </source>
</evidence>
<feature type="compositionally biased region" description="Polar residues" evidence="2">
    <location>
        <begin position="473"/>
        <end position="488"/>
    </location>
</feature>
<dbReference type="PANTHER" id="PTHR48169:SF7">
    <property type="entry name" value="CASPASE 10"/>
    <property type="match status" value="1"/>
</dbReference>
<dbReference type="AlphaFoldDB" id="A0A2B4RNP3"/>
<dbReference type="Proteomes" id="UP000225706">
    <property type="component" value="Unassembled WGS sequence"/>
</dbReference>
<gene>
    <name evidence="4" type="ORF">AWC38_SpisGene17204</name>
</gene>
<dbReference type="OrthoDB" id="5980861at2759"/>
<feature type="region of interest" description="Disordered" evidence="2">
    <location>
        <begin position="1091"/>
        <end position="1125"/>
    </location>
</feature>
<accession>A0A2B4RNP3</accession>
<feature type="compositionally biased region" description="Basic and acidic residues" evidence="2">
    <location>
        <begin position="160"/>
        <end position="192"/>
    </location>
</feature>
<dbReference type="Gene3D" id="3.10.20.90">
    <property type="entry name" value="Phosphatidylinositol 3-kinase Catalytic Subunit, Chain A, domain 1"/>
    <property type="match status" value="1"/>
</dbReference>
<dbReference type="CDD" id="cd17039">
    <property type="entry name" value="Ubl_ubiquitin_like"/>
    <property type="match status" value="1"/>
</dbReference>
<feature type="region of interest" description="Disordered" evidence="2">
    <location>
        <begin position="156"/>
        <end position="207"/>
    </location>
</feature>
<feature type="compositionally biased region" description="Polar residues" evidence="2">
    <location>
        <begin position="412"/>
        <end position="421"/>
    </location>
</feature>
<dbReference type="SUPFAM" id="SSF54236">
    <property type="entry name" value="Ubiquitin-like"/>
    <property type="match status" value="1"/>
</dbReference>
<feature type="compositionally biased region" description="Basic and acidic residues" evidence="2">
    <location>
        <begin position="227"/>
        <end position="239"/>
    </location>
</feature>
<feature type="domain" description="DED" evidence="3">
    <location>
        <begin position="12"/>
        <end position="89"/>
    </location>
</feature>
<dbReference type="PANTHER" id="PTHR48169">
    <property type="entry name" value="DED DOMAIN-CONTAINING PROTEIN"/>
    <property type="match status" value="1"/>
</dbReference>
<evidence type="ECO:0000313" key="5">
    <source>
        <dbReference type="Proteomes" id="UP000225706"/>
    </source>
</evidence>
<keyword evidence="1" id="KW-0053">Apoptosis</keyword>
<dbReference type="Gene3D" id="1.10.533.10">
    <property type="entry name" value="Death Domain, Fas"/>
    <property type="match status" value="1"/>
</dbReference>
<feature type="region of interest" description="Disordered" evidence="2">
    <location>
        <begin position="592"/>
        <end position="615"/>
    </location>
</feature>
<evidence type="ECO:0000256" key="2">
    <source>
        <dbReference type="SAM" id="MobiDB-lite"/>
    </source>
</evidence>
<sequence length="1125" mass="122178">MEEDSERELNFEFRSFLFQIGKELTSQDLEHLKYILKPYVSSAQCDGMKVCPFFDELKRRCLLSPTNLTVLKKGLDTIGRQDLVDKIVQKEQYFATFSSPSGGTNLGTYDFDTVSPDGIIDERHNGKKSPDLQNKLLQMNSSSEDAITIEEVSAVLPNSNHHDKLSEQKKGKTKKTQADHSLKKEEDMDFSHDGSINLHNNEQTTSDEAARDKLMESHLTEPGVTGVDKKSTLKKSPKEPCEDEILYCNDPEEFCSGKASNTGLPDEKLPSMSSNNLDSDVVTDGTENGEESAAESNADGEKSEKKSVVDDLGARPKEKKAKTAGPSETDKEKAMEVDDTGGKKSPIDDPGARPKEKKAKTAGPCETANENAMEVDDKETNPHGTLHFASGSSEDYVLVPPEIKSSKEPTESGYSNPSSPVGTVHEEGSGSNLNFSDDSAVTSKKGPKVPLPGSADGTHISMKLPKHYPGTDGFSTPPSGFGTPMSTCHSHDKRPLLSDEEEPYESEPASMGLPKFHHPPGVFSTPPPSVYGGSMYSDHASPGSSSHSGAELMEIAAAMGVNFSAQQHPQQLSLQQQMALLQQLLACQESLSGPKGFTNPGQRPPVPNSQTPPSTDLTVGVDYYCKEGYSVAVTKGHLIESTADKGLVLMESGTQFCIVVGNENDHAAEVDITFGGLYLGVWALEAKQSVSRNPLVIEGSSWANGRLKFFSHADENKANPNVDIYGKTPALNGSIELEFKPEVYVLKIFAQHVRNQSKNEGLIPVSVAFSSTTTVDDLKQEISRKWNSRISCLLKGGKMLEEGKTISSYALSKDEVIQVVNTEEQLKIESSGRDPIIMKVDPLNVSLDDVKCFIADNIKIPPHEQLLRFKGQDVDIECKTLTRMLLTSKEIPEVKVLKDRIINIDIGRPDGSYKKIEINWFATVQELKDRLEERGICDSSVTLKLDENNKDISGVGNRKLVDLGLRNKSKINVSETTRGTHRGFSMSSFSGGSTRGFGMNLRGFDGLVKPTVACLSGMRGFPDSAGTRAGGSMTSEAAYDCLGDDRENGIAMLCGDEESVFKQFQVDDYEKKFSKEKAVTLIIQLKAKSMGATGGATSSQPYIPSGACSGTTGPRSTPCPPPVPD</sequence>
<protein>
    <recommendedName>
        <fullName evidence="3">DED domain-containing protein</fullName>
    </recommendedName>
</protein>
<reference evidence="5" key="1">
    <citation type="journal article" date="2017" name="bioRxiv">
        <title>Comparative analysis of the genomes of Stylophora pistillata and Acropora digitifera provides evidence for extensive differences between species of corals.</title>
        <authorList>
            <person name="Voolstra C.R."/>
            <person name="Li Y."/>
            <person name="Liew Y.J."/>
            <person name="Baumgarten S."/>
            <person name="Zoccola D."/>
            <person name="Flot J.-F."/>
            <person name="Tambutte S."/>
            <person name="Allemand D."/>
            <person name="Aranda M."/>
        </authorList>
    </citation>
    <scope>NUCLEOTIDE SEQUENCE [LARGE SCALE GENOMIC DNA]</scope>
</reference>
<dbReference type="InterPro" id="IPR029071">
    <property type="entry name" value="Ubiquitin-like_domsf"/>
</dbReference>
<dbReference type="GO" id="GO:0006915">
    <property type="term" value="P:apoptotic process"/>
    <property type="evidence" value="ECO:0007669"/>
    <property type="project" value="UniProtKB-KW"/>
</dbReference>
<evidence type="ECO:0000313" key="4">
    <source>
        <dbReference type="EMBL" id="PFX18423.1"/>
    </source>
</evidence>
<dbReference type="InterPro" id="IPR011029">
    <property type="entry name" value="DEATH-like_dom_sf"/>
</dbReference>
<evidence type="ECO:0000259" key="3">
    <source>
        <dbReference type="PROSITE" id="PS50168"/>
    </source>
</evidence>
<comment type="caution">
    <text evidence="4">The sequence shown here is derived from an EMBL/GenBank/DDBJ whole genome shotgun (WGS) entry which is preliminary data.</text>
</comment>
<feature type="compositionally biased region" description="Basic and acidic residues" evidence="2">
    <location>
        <begin position="328"/>
        <end position="354"/>
    </location>
</feature>
<dbReference type="SMART" id="SM00031">
    <property type="entry name" value="DED"/>
    <property type="match status" value="1"/>
</dbReference>
<dbReference type="PROSITE" id="PS50168">
    <property type="entry name" value="DED"/>
    <property type="match status" value="1"/>
</dbReference>
<feature type="region of interest" description="Disordered" evidence="2">
    <location>
        <begin position="259"/>
        <end position="509"/>
    </location>
</feature>
<proteinExistence type="predicted"/>
<feature type="compositionally biased region" description="Basic and acidic residues" evidence="2">
    <location>
        <begin position="299"/>
        <end position="316"/>
    </location>
</feature>
<dbReference type="Pfam" id="PF01335">
    <property type="entry name" value="DED"/>
    <property type="match status" value="1"/>
</dbReference>
<feature type="compositionally biased region" description="Polar residues" evidence="2">
    <location>
        <begin position="429"/>
        <end position="442"/>
    </location>
</feature>
<name>A0A2B4RNP3_STYPI</name>
<organism evidence="4 5">
    <name type="scientific">Stylophora pistillata</name>
    <name type="common">Smooth cauliflower coral</name>
    <dbReference type="NCBI Taxonomy" id="50429"/>
    <lineage>
        <taxon>Eukaryota</taxon>
        <taxon>Metazoa</taxon>
        <taxon>Cnidaria</taxon>
        <taxon>Anthozoa</taxon>
        <taxon>Hexacorallia</taxon>
        <taxon>Scleractinia</taxon>
        <taxon>Astrocoeniina</taxon>
        <taxon>Pocilloporidae</taxon>
        <taxon>Stylophora</taxon>
    </lineage>
</organism>
<dbReference type="EMBL" id="LSMT01000411">
    <property type="protein sequence ID" value="PFX18423.1"/>
    <property type="molecule type" value="Genomic_DNA"/>
</dbReference>
<keyword evidence="5" id="KW-1185">Reference proteome</keyword>
<dbReference type="InterPro" id="IPR001875">
    <property type="entry name" value="DED_dom"/>
</dbReference>
<feature type="compositionally biased region" description="Polar residues" evidence="2">
    <location>
        <begin position="1095"/>
        <end position="1115"/>
    </location>
</feature>
<dbReference type="SUPFAM" id="SSF47986">
    <property type="entry name" value="DEATH domain"/>
    <property type="match status" value="1"/>
</dbReference>
<feature type="region of interest" description="Disordered" evidence="2">
    <location>
        <begin position="220"/>
        <end position="239"/>
    </location>
</feature>
<feature type="compositionally biased region" description="Polar residues" evidence="2">
    <location>
        <begin position="197"/>
        <end position="207"/>
    </location>
</feature>
<dbReference type="GO" id="GO:0042981">
    <property type="term" value="P:regulation of apoptotic process"/>
    <property type="evidence" value="ECO:0007669"/>
    <property type="project" value="InterPro"/>
</dbReference>